<sequence length="288" mass="32736">MATVALYRIAVINAAIAFCLMFIAFASPYWYKSWTRVFSPFGNIGMWHICLNGYIKPRDPVMKSYVGCWWIHSTEFEDIVDKIMPVWFRFMQAFTIIVLFADLFGMAFGLLYLTDGLKAKLYKNRPRMFFINSGLMLGAAFLVFIIALVFAEMSKDDDWMPRPWMNYLSWSYGLCVLSGFLSALSGMCYFVLGLVYKDKEEHGDPGVTSAAELAAKRRQLEKQDEAMRSQPSMMAELDPPLSLQGVKYRQPHYQQQPAYQDKTDYGKAPPGKAPSVTGSQSRVGESVV</sequence>
<keyword evidence="8" id="KW-1185">Reference proteome</keyword>
<feature type="transmembrane region" description="Helical" evidence="6">
    <location>
        <begin position="90"/>
        <end position="113"/>
    </location>
</feature>
<reference evidence="7" key="1">
    <citation type="submission" date="2021-04" db="EMBL/GenBank/DDBJ databases">
        <authorList>
            <consortium name="Molecular Ecology Group"/>
        </authorList>
    </citation>
    <scope>NUCLEOTIDE SEQUENCE</scope>
</reference>
<dbReference type="OrthoDB" id="6140671at2759"/>
<dbReference type="AlphaFoldDB" id="A0A8S3Z181"/>
<feature type="transmembrane region" description="Helical" evidence="6">
    <location>
        <begin position="129"/>
        <end position="150"/>
    </location>
</feature>
<evidence type="ECO:0000256" key="3">
    <source>
        <dbReference type="ARBA" id="ARBA00022989"/>
    </source>
</evidence>
<keyword evidence="4 6" id="KW-0472">Membrane</keyword>
<evidence type="ECO:0000256" key="4">
    <source>
        <dbReference type="ARBA" id="ARBA00023136"/>
    </source>
</evidence>
<comment type="caution">
    <text evidence="7">The sequence shown here is derived from an EMBL/GenBank/DDBJ whole genome shotgun (WGS) entry which is preliminary data.</text>
</comment>
<dbReference type="InterPro" id="IPR004031">
    <property type="entry name" value="PMP22/EMP/MP20/Claudin"/>
</dbReference>
<feature type="region of interest" description="Disordered" evidence="5">
    <location>
        <begin position="252"/>
        <end position="288"/>
    </location>
</feature>
<dbReference type="Pfam" id="PF13903">
    <property type="entry name" value="Claudin_2"/>
    <property type="match status" value="1"/>
</dbReference>
<evidence type="ECO:0000256" key="6">
    <source>
        <dbReference type="SAM" id="Phobius"/>
    </source>
</evidence>
<gene>
    <name evidence="7" type="ORF">CUNI_LOCUS5954</name>
</gene>
<protein>
    <submittedName>
        <fullName evidence="7">Uncharacterized protein</fullName>
    </submittedName>
</protein>
<dbReference type="PANTHER" id="PTHR21284:SF12">
    <property type="entry name" value="EG:80H7.2 PROTEIN"/>
    <property type="match status" value="1"/>
</dbReference>
<keyword evidence="3 6" id="KW-1133">Transmembrane helix</keyword>
<accession>A0A8S3Z181</accession>
<evidence type="ECO:0000256" key="5">
    <source>
        <dbReference type="SAM" id="MobiDB-lite"/>
    </source>
</evidence>
<proteinExistence type="predicted"/>
<dbReference type="Gene3D" id="1.20.140.150">
    <property type="match status" value="1"/>
</dbReference>
<evidence type="ECO:0000256" key="1">
    <source>
        <dbReference type="ARBA" id="ARBA00004141"/>
    </source>
</evidence>
<name>A0A8S3Z181_9EUPU</name>
<dbReference type="EMBL" id="CAJHNH020000890">
    <property type="protein sequence ID" value="CAG5120396.1"/>
    <property type="molecule type" value="Genomic_DNA"/>
</dbReference>
<dbReference type="Proteomes" id="UP000678393">
    <property type="component" value="Unassembled WGS sequence"/>
</dbReference>
<feature type="transmembrane region" description="Helical" evidence="6">
    <location>
        <begin position="6"/>
        <end position="25"/>
    </location>
</feature>
<organism evidence="7 8">
    <name type="scientific">Candidula unifasciata</name>
    <dbReference type="NCBI Taxonomy" id="100452"/>
    <lineage>
        <taxon>Eukaryota</taxon>
        <taxon>Metazoa</taxon>
        <taxon>Spiralia</taxon>
        <taxon>Lophotrochozoa</taxon>
        <taxon>Mollusca</taxon>
        <taxon>Gastropoda</taxon>
        <taxon>Heterobranchia</taxon>
        <taxon>Euthyneura</taxon>
        <taxon>Panpulmonata</taxon>
        <taxon>Eupulmonata</taxon>
        <taxon>Stylommatophora</taxon>
        <taxon>Helicina</taxon>
        <taxon>Helicoidea</taxon>
        <taxon>Geomitridae</taxon>
        <taxon>Candidula</taxon>
    </lineage>
</organism>
<evidence type="ECO:0000256" key="2">
    <source>
        <dbReference type="ARBA" id="ARBA00022692"/>
    </source>
</evidence>
<keyword evidence="2 6" id="KW-0812">Transmembrane</keyword>
<feature type="transmembrane region" description="Helical" evidence="6">
    <location>
        <begin position="170"/>
        <end position="192"/>
    </location>
</feature>
<dbReference type="PANTHER" id="PTHR21284">
    <property type="entry name" value="EG:80H7.2 PROTEIN"/>
    <property type="match status" value="1"/>
</dbReference>
<evidence type="ECO:0000313" key="8">
    <source>
        <dbReference type="Proteomes" id="UP000678393"/>
    </source>
</evidence>
<feature type="compositionally biased region" description="Polar residues" evidence="5">
    <location>
        <begin position="276"/>
        <end position="288"/>
    </location>
</feature>
<comment type="subcellular location">
    <subcellularLocation>
        <location evidence="1">Membrane</location>
        <topology evidence="1">Multi-pass membrane protein</topology>
    </subcellularLocation>
</comment>
<dbReference type="GO" id="GO:0016020">
    <property type="term" value="C:membrane"/>
    <property type="evidence" value="ECO:0007669"/>
    <property type="project" value="UniProtKB-SubCell"/>
</dbReference>
<evidence type="ECO:0000313" key="7">
    <source>
        <dbReference type="EMBL" id="CAG5120396.1"/>
    </source>
</evidence>